<dbReference type="PROSITE" id="PS50050">
    <property type="entry name" value="TNFR_NGFR_2"/>
    <property type="match status" value="1"/>
</dbReference>
<evidence type="ECO:0000256" key="2">
    <source>
        <dbReference type="SAM" id="MobiDB-lite"/>
    </source>
</evidence>
<feature type="domain" description="TNFR-Cys" evidence="4">
    <location>
        <begin position="54"/>
        <end position="92"/>
    </location>
</feature>
<dbReference type="SMART" id="SM00208">
    <property type="entry name" value="TNFR"/>
    <property type="match status" value="1"/>
</dbReference>
<keyword evidence="3" id="KW-0472">Membrane</keyword>
<dbReference type="Gene3D" id="2.10.50.10">
    <property type="entry name" value="Tumor Necrosis Factor Receptor, subunit A, domain 2"/>
    <property type="match status" value="1"/>
</dbReference>
<feature type="compositionally biased region" description="Polar residues" evidence="2">
    <location>
        <begin position="98"/>
        <end position="114"/>
    </location>
</feature>
<dbReference type="Pfam" id="PF00020">
    <property type="entry name" value="TNFR_c6"/>
    <property type="match status" value="1"/>
</dbReference>
<dbReference type="PANTHER" id="PTHR14657">
    <property type="entry name" value="IGF-LIKE FAMILY RECEPTOR 1"/>
    <property type="match status" value="1"/>
</dbReference>
<accession>A0A8S4BYZ5</accession>
<dbReference type="PROSITE" id="PS00652">
    <property type="entry name" value="TNFR_NGFR_1"/>
    <property type="match status" value="1"/>
</dbReference>
<dbReference type="Gene3D" id="1.10.533.10">
    <property type="entry name" value="Death Domain, Fas"/>
    <property type="match status" value="1"/>
</dbReference>
<dbReference type="SUPFAM" id="SSF47986">
    <property type="entry name" value="DEATH domain"/>
    <property type="match status" value="1"/>
</dbReference>
<evidence type="ECO:0000259" key="4">
    <source>
        <dbReference type="PROSITE" id="PS50050"/>
    </source>
</evidence>
<dbReference type="InterPro" id="IPR001368">
    <property type="entry name" value="TNFR/NGFR_Cys_rich_reg"/>
</dbReference>
<dbReference type="InterPro" id="IPR042355">
    <property type="entry name" value="IGFLR1"/>
</dbReference>
<comment type="caution">
    <text evidence="1">Lacks conserved residue(s) required for the propagation of feature annotation.</text>
</comment>
<organism evidence="5 6">
    <name type="scientific">Menidia menidia</name>
    <name type="common">Atlantic silverside</name>
    <dbReference type="NCBI Taxonomy" id="238744"/>
    <lineage>
        <taxon>Eukaryota</taxon>
        <taxon>Metazoa</taxon>
        <taxon>Chordata</taxon>
        <taxon>Craniata</taxon>
        <taxon>Vertebrata</taxon>
        <taxon>Euteleostomi</taxon>
        <taxon>Actinopterygii</taxon>
        <taxon>Neopterygii</taxon>
        <taxon>Teleostei</taxon>
        <taxon>Neoteleostei</taxon>
        <taxon>Acanthomorphata</taxon>
        <taxon>Ovalentaria</taxon>
        <taxon>Atherinomorphae</taxon>
        <taxon>Atheriniformes</taxon>
        <taxon>Atherinopsidae</taxon>
        <taxon>Menidiinae</taxon>
        <taxon>Menidia</taxon>
    </lineage>
</organism>
<feature type="disulfide bond" evidence="1">
    <location>
        <begin position="74"/>
        <end position="92"/>
    </location>
</feature>
<feature type="region of interest" description="Disordered" evidence="2">
    <location>
        <begin position="95"/>
        <end position="114"/>
    </location>
</feature>
<dbReference type="OrthoDB" id="8945565at2759"/>
<evidence type="ECO:0000313" key="5">
    <source>
        <dbReference type="EMBL" id="CAG6015694.1"/>
    </source>
</evidence>
<feature type="transmembrane region" description="Helical" evidence="3">
    <location>
        <begin position="124"/>
        <end position="145"/>
    </location>
</feature>
<dbReference type="AlphaFoldDB" id="A0A8S4BYZ5"/>
<proteinExistence type="predicted"/>
<gene>
    <name evidence="5" type="ORF">MMEN_LOCUS19761</name>
</gene>
<evidence type="ECO:0000256" key="3">
    <source>
        <dbReference type="SAM" id="Phobius"/>
    </source>
</evidence>
<protein>
    <submittedName>
        <fullName evidence="5">(Atlantic silverside) hypothetical protein</fullName>
    </submittedName>
</protein>
<feature type="repeat" description="TNFR-Cys" evidence="1">
    <location>
        <begin position="54"/>
        <end position="92"/>
    </location>
</feature>
<dbReference type="PANTHER" id="PTHR14657:SF2">
    <property type="entry name" value="IGF-LIKE FAMILY RECEPTOR 1"/>
    <property type="match status" value="1"/>
</dbReference>
<dbReference type="Proteomes" id="UP000677803">
    <property type="component" value="Unassembled WGS sequence"/>
</dbReference>
<keyword evidence="1" id="KW-1015">Disulfide bond</keyword>
<feature type="disulfide bond" evidence="1">
    <location>
        <begin position="71"/>
        <end position="84"/>
    </location>
</feature>
<dbReference type="EMBL" id="CAJRST010038888">
    <property type="protein sequence ID" value="CAG6015694.1"/>
    <property type="molecule type" value="Genomic_DNA"/>
</dbReference>
<dbReference type="InterPro" id="IPR011029">
    <property type="entry name" value="DEATH-like_dom_sf"/>
</dbReference>
<evidence type="ECO:0000256" key="1">
    <source>
        <dbReference type="PROSITE-ProRule" id="PRU00206"/>
    </source>
</evidence>
<keyword evidence="3" id="KW-1133">Transmembrane helix</keyword>
<reference evidence="5" key="1">
    <citation type="submission" date="2021-05" db="EMBL/GenBank/DDBJ databases">
        <authorList>
            <person name="Tigano A."/>
        </authorList>
    </citation>
    <scope>NUCLEOTIDE SEQUENCE</scope>
</reference>
<evidence type="ECO:0000313" key="6">
    <source>
        <dbReference type="Proteomes" id="UP000677803"/>
    </source>
</evidence>
<keyword evidence="3" id="KW-0812">Transmembrane</keyword>
<keyword evidence="6" id="KW-1185">Reference proteome</keyword>
<sequence length="290" mass="32239">MATLGHSEKCLDLTTYWNKYTHKCVPCQLQPGHEVTPNCGRDDDNGVHELPASPCKQHTFNDGSRPYCQPCSSCQPNSYKVENCTSTRDTLCNRRETTTAPSTNETHQEATSAQPGMSHVSATVWAVPLVIFVIALLALTALFIVRRKRAQRKTMFYIRRSSYTNEGFCTSFTASNNDLEDILNLDILSAPLQAVLDDLDVLEELIILLDPETVGIKNTKNLASQCSFSAAWITYTYSMKDSKSPLKVVLEGVTSKHPDWTVGHLAKLLRQIERNDAVAVLAKLKPKGMC</sequence>
<dbReference type="GO" id="GO:0005886">
    <property type="term" value="C:plasma membrane"/>
    <property type="evidence" value="ECO:0007669"/>
    <property type="project" value="TreeGrafter"/>
</dbReference>
<name>A0A8S4BYZ5_9TELE</name>
<comment type="caution">
    <text evidence="5">The sequence shown here is derived from an EMBL/GenBank/DDBJ whole genome shotgun (WGS) entry which is preliminary data.</text>
</comment>